<name>A0AAW7Z6U9_9ALTE</name>
<organism evidence="2 4">
    <name type="scientific">Alteromonas stellipolaris</name>
    <dbReference type="NCBI Taxonomy" id="233316"/>
    <lineage>
        <taxon>Bacteria</taxon>
        <taxon>Pseudomonadati</taxon>
        <taxon>Pseudomonadota</taxon>
        <taxon>Gammaproteobacteria</taxon>
        <taxon>Alteromonadales</taxon>
        <taxon>Alteromonadaceae</taxon>
        <taxon>Alteromonas/Salinimonas group</taxon>
        <taxon>Alteromonas</taxon>
    </lineage>
</organism>
<reference evidence="1 3" key="1">
    <citation type="submission" date="2015-12" db="EMBL/GenBank/DDBJ databases">
        <title>Intraspecies pangenome expansion in the marine bacterium Alteromonas.</title>
        <authorList>
            <person name="Lopez-Perez M."/>
            <person name="Rodriguez-Valera F."/>
        </authorList>
    </citation>
    <scope>NUCLEOTIDE SEQUENCE [LARGE SCALE GENOMIC DNA]</scope>
    <source>
        <strain evidence="1 3">LMG 21861</strain>
    </source>
</reference>
<dbReference type="Proteomes" id="UP001170717">
    <property type="component" value="Unassembled WGS sequence"/>
</dbReference>
<sequence length="65" mass="7188">MDAVAEAPWMGSRRSFYSTDKQSGLLKEAVVEAHVRPSAAWMLWQRPHGWIHAAPSTLPINSLGS</sequence>
<proteinExistence type="predicted"/>
<protein>
    <submittedName>
        <fullName evidence="2">Uncharacterized protein</fullName>
    </submittedName>
</protein>
<reference evidence="2" key="2">
    <citation type="submission" date="2023-07" db="EMBL/GenBank/DDBJ databases">
        <title>Genome content predicts the carbon catabolic preferences of heterotrophic bacteria.</title>
        <authorList>
            <person name="Gralka M."/>
        </authorList>
    </citation>
    <scope>NUCLEOTIDE SEQUENCE</scope>
    <source>
        <strain evidence="2">F2M12</strain>
    </source>
</reference>
<evidence type="ECO:0000313" key="1">
    <source>
        <dbReference type="EMBL" id="AMJ75893.1"/>
    </source>
</evidence>
<dbReference type="EMBL" id="CP013926">
    <property type="protein sequence ID" value="AMJ75893.1"/>
    <property type="molecule type" value="Genomic_DNA"/>
</dbReference>
<keyword evidence="3" id="KW-1185">Reference proteome</keyword>
<dbReference type="Proteomes" id="UP000056750">
    <property type="component" value="Chromosome"/>
</dbReference>
<evidence type="ECO:0000313" key="3">
    <source>
        <dbReference type="Proteomes" id="UP000056750"/>
    </source>
</evidence>
<dbReference type="AlphaFoldDB" id="A0AAW7Z6U9"/>
<gene>
    <name evidence="1" type="ORF">AVL57_19130</name>
    <name evidence="2" type="ORF">Q4527_19570</name>
</gene>
<dbReference type="RefSeq" id="WP_057795668.1">
    <property type="nucleotide sequence ID" value="NZ_JAUOPZ010000012.1"/>
</dbReference>
<evidence type="ECO:0000313" key="2">
    <source>
        <dbReference type="EMBL" id="MDO6579605.1"/>
    </source>
</evidence>
<accession>A0AAW7Z6U9</accession>
<dbReference type="EMBL" id="JAUOQI010000023">
    <property type="protein sequence ID" value="MDO6579605.1"/>
    <property type="molecule type" value="Genomic_DNA"/>
</dbReference>
<dbReference type="KEGG" id="asq:AVL57_19130"/>
<evidence type="ECO:0000313" key="4">
    <source>
        <dbReference type="Proteomes" id="UP001170717"/>
    </source>
</evidence>